<gene>
    <name evidence="2" type="ORF">MGAL_10B081719</name>
</gene>
<dbReference type="Pfam" id="PF20720">
    <property type="entry name" value="nSTAND3"/>
    <property type="match status" value="1"/>
</dbReference>
<dbReference type="AlphaFoldDB" id="A0A8B6F6N8"/>
<accession>A0A8B6F6N8</accession>
<dbReference type="InterPro" id="IPR049050">
    <property type="entry name" value="nSTAND3"/>
</dbReference>
<evidence type="ECO:0000313" key="2">
    <source>
        <dbReference type="EMBL" id="VDI44964.1"/>
    </source>
</evidence>
<evidence type="ECO:0000313" key="3">
    <source>
        <dbReference type="Proteomes" id="UP000596742"/>
    </source>
</evidence>
<comment type="caution">
    <text evidence="2">The sequence shown here is derived from an EMBL/GenBank/DDBJ whole genome shotgun (WGS) entry which is preliminary data.</text>
</comment>
<dbReference type="EMBL" id="UYJE01006321">
    <property type="protein sequence ID" value="VDI44964.1"/>
    <property type="molecule type" value="Genomic_DNA"/>
</dbReference>
<dbReference type="InterPro" id="IPR027417">
    <property type="entry name" value="P-loop_NTPase"/>
</dbReference>
<sequence length="455" mass="52861">MFVNTRAAKHVLQSLQENSCVTVTASSGVGKTAIIQHVALEMYVIGYDILLVTDPGDIVKFYNPNKKTLFVIDNLCGNFSLNQIDIKIWEPVVSRIKECLEDKHTKIIAACRLQVYLDDKFDTLSIFKTCVCNLMSDTIRLLIPEKQSIAELYLKTKAYQVTDYYDLYDCFPLLCQLYNENPTLDLKDLFQNPFSVYEAQVDELQKKGIYAKYCALALCVVFNNKVNEDILTLEIGDETRNIIENTCEACKLDRGTSRLLLKDEMDSLLNTFLQKQGITFRYLENQIFYTTMHDKVFDILVKCFGQKLFDCLIKNADSGLIRERFLLDRKDDMDQCITIVSFKYHQVYMQRMIDDWSKGKLQDVFNNNNMKLYQFRQRFLSYLNKYDISFQKKLVHTVDLNYNKYNFVGNQGYDKDVICDTVMLLCCFIGDIPMIQFCLGHDASIDQCGYRGQFP</sequence>
<name>A0A8B6F6N8_MYTGA</name>
<keyword evidence="3" id="KW-1185">Reference proteome</keyword>
<proteinExistence type="predicted"/>
<organism evidence="2 3">
    <name type="scientific">Mytilus galloprovincialis</name>
    <name type="common">Mediterranean mussel</name>
    <dbReference type="NCBI Taxonomy" id="29158"/>
    <lineage>
        <taxon>Eukaryota</taxon>
        <taxon>Metazoa</taxon>
        <taxon>Spiralia</taxon>
        <taxon>Lophotrochozoa</taxon>
        <taxon>Mollusca</taxon>
        <taxon>Bivalvia</taxon>
        <taxon>Autobranchia</taxon>
        <taxon>Pteriomorphia</taxon>
        <taxon>Mytilida</taxon>
        <taxon>Mytiloidea</taxon>
        <taxon>Mytilidae</taxon>
        <taxon>Mytilinae</taxon>
        <taxon>Mytilus</taxon>
    </lineage>
</organism>
<feature type="domain" description="Novel STAND NTPase 3" evidence="1">
    <location>
        <begin position="2"/>
        <end position="149"/>
    </location>
</feature>
<reference evidence="2" key="1">
    <citation type="submission" date="2018-11" db="EMBL/GenBank/DDBJ databases">
        <authorList>
            <person name="Alioto T."/>
            <person name="Alioto T."/>
        </authorList>
    </citation>
    <scope>NUCLEOTIDE SEQUENCE</scope>
</reference>
<dbReference type="SUPFAM" id="SSF52540">
    <property type="entry name" value="P-loop containing nucleoside triphosphate hydrolases"/>
    <property type="match status" value="1"/>
</dbReference>
<evidence type="ECO:0000259" key="1">
    <source>
        <dbReference type="Pfam" id="PF20720"/>
    </source>
</evidence>
<protein>
    <recommendedName>
        <fullName evidence="1">Novel STAND NTPase 3 domain-containing protein</fullName>
    </recommendedName>
</protein>
<dbReference type="Proteomes" id="UP000596742">
    <property type="component" value="Unassembled WGS sequence"/>
</dbReference>